<feature type="signal peptide" evidence="2">
    <location>
        <begin position="1"/>
        <end position="28"/>
    </location>
</feature>
<comment type="caution">
    <text evidence="3">The sequence shown here is derived from an EMBL/GenBank/DDBJ whole genome shotgun (WGS) entry which is preliminary data.</text>
</comment>
<sequence>MITRPTPRIWLMTTAAFVLTLGSQVAQAQTSYQAGAPIMVAAAPSFPTIPAEQIARDVTSTFNPRTGEKELIAAPFDAFEEDPSLAGSVKLRSAGSAVAIDGRRLPDGALLEVDFYYNSPSDDPYGGRGYGDVSFVNGELAPVVLRDSRVLECSTRVDNVVYDHVSYYDRSPLSGLYRPYRHYAGHSGFGFGFGVNYYGPGYGYYARNYSRRSNYGGSRSSRPGIHRRVLDAVGGADRRDDRRDGRRANIGADRNGSRETPRTIRPRQSERQVRDRLSRIESYGVGTSRNSNNAATRNNGPMRGVNPRQRLEMGTPPAQSNSPTRSWTEPRRANRRAATPRAAAPRTQTPRVETPRAAAQPRAESRPAPRRQTRSQPRSERAAPPKRPTRTAPNPRRSPSNMTRRQLDFFPNDGYGGRNIVTTRSVDCAREDKLRVFIPAERLDAARFDGLTVIALDAQGGETPIYLPPNYIEGFRLASSGQIRPQGYTSRPSQNDASQYRPAPTRVIESAPCPAGTSEQSDGTCLQVGTGAYPN</sequence>
<name>A0A918KJK9_9PROT</name>
<organism evidence="3 4">
    <name type="scientific">Litorimonas cladophorae</name>
    <dbReference type="NCBI Taxonomy" id="1220491"/>
    <lineage>
        <taxon>Bacteria</taxon>
        <taxon>Pseudomonadati</taxon>
        <taxon>Pseudomonadota</taxon>
        <taxon>Alphaproteobacteria</taxon>
        <taxon>Maricaulales</taxon>
        <taxon>Robiginitomaculaceae</taxon>
    </lineage>
</organism>
<dbReference type="RefSeq" id="WP_189582719.1">
    <property type="nucleotide sequence ID" value="NZ_BMYV01000001.1"/>
</dbReference>
<feature type="compositionally biased region" description="Low complexity" evidence="1">
    <location>
        <begin position="287"/>
        <end position="299"/>
    </location>
</feature>
<keyword evidence="2" id="KW-0732">Signal</keyword>
<evidence type="ECO:0000256" key="2">
    <source>
        <dbReference type="SAM" id="SignalP"/>
    </source>
</evidence>
<feature type="region of interest" description="Disordered" evidence="1">
    <location>
        <begin position="483"/>
        <end position="535"/>
    </location>
</feature>
<evidence type="ECO:0000313" key="3">
    <source>
        <dbReference type="EMBL" id="GGX63619.1"/>
    </source>
</evidence>
<gene>
    <name evidence="3" type="ORF">GCM10011309_12040</name>
</gene>
<accession>A0A918KJK9</accession>
<dbReference type="AlphaFoldDB" id="A0A918KJK9"/>
<feature type="compositionally biased region" description="Basic and acidic residues" evidence="1">
    <location>
        <begin position="255"/>
        <end position="279"/>
    </location>
</feature>
<feature type="compositionally biased region" description="Low complexity" evidence="1">
    <location>
        <begin position="336"/>
        <end position="351"/>
    </location>
</feature>
<proteinExistence type="predicted"/>
<feature type="compositionally biased region" description="Polar residues" evidence="1">
    <location>
        <begin position="317"/>
        <end position="327"/>
    </location>
</feature>
<dbReference type="Proteomes" id="UP000600865">
    <property type="component" value="Unassembled WGS sequence"/>
</dbReference>
<feature type="region of interest" description="Disordered" evidence="1">
    <location>
        <begin position="214"/>
        <end position="413"/>
    </location>
</feature>
<feature type="compositionally biased region" description="Low complexity" evidence="1">
    <location>
        <begin position="390"/>
        <end position="401"/>
    </location>
</feature>
<keyword evidence="4" id="KW-1185">Reference proteome</keyword>
<feature type="chain" id="PRO_5036975060" evidence="2">
    <location>
        <begin position="29"/>
        <end position="535"/>
    </location>
</feature>
<protein>
    <submittedName>
        <fullName evidence="3">Uncharacterized protein</fullName>
    </submittedName>
</protein>
<feature type="compositionally biased region" description="Basic and acidic residues" evidence="1">
    <location>
        <begin position="236"/>
        <end position="247"/>
    </location>
</feature>
<reference evidence="3 4" key="1">
    <citation type="journal article" date="2014" name="Int. J. Syst. Evol. Microbiol.">
        <title>Complete genome sequence of Corynebacterium casei LMG S-19264T (=DSM 44701T), isolated from a smear-ripened cheese.</title>
        <authorList>
            <consortium name="US DOE Joint Genome Institute (JGI-PGF)"/>
            <person name="Walter F."/>
            <person name="Albersmeier A."/>
            <person name="Kalinowski J."/>
            <person name="Ruckert C."/>
        </authorList>
    </citation>
    <scope>NUCLEOTIDE SEQUENCE [LARGE SCALE GENOMIC DNA]</scope>
    <source>
        <strain evidence="3 4">KCTC 23968</strain>
    </source>
</reference>
<feature type="compositionally biased region" description="Polar residues" evidence="1">
    <location>
        <begin position="483"/>
        <end position="498"/>
    </location>
</feature>
<evidence type="ECO:0000256" key="1">
    <source>
        <dbReference type="SAM" id="MobiDB-lite"/>
    </source>
</evidence>
<dbReference type="EMBL" id="BMYV01000001">
    <property type="protein sequence ID" value="GGX63619.1"/>
    <property type="molecule type" value="Genomic_DNA"/>
</dbReference>
<evidence type="ECO:0000313" key="4">
    <source>
        <dbReference type="Proteomes" id="UP000600865"/>
    </source>
</evidence>